<dbReference type="Pfam" id="PF23410">
    <property type="entry name" value="Beta-prop_VPS8"/>
    <property type="match status" value="1"/>
</dbReference>
<feature type="region of interest" description="Disordered" evidence="1">
    <location>
        <begin position="83"/>
        <end position="140"/>
    </location>
</feature>
<dbReference type="InterPro" id="IPR045111">
    <property type="entry name" value="Vps41/Vps8"/>
</dbReference>
<dbReference type="Proteomes" id="UP000683417">
    <property type="component" value="Unassembled WGS sequence"/>
</dbReference>
<feature type="compositionally biased region" description="Polar residues" evidence="1">
    <location>
        <begin position="121"/>
        <end position="134"/>
    </location>
</feature>
<proteinExistence type="predicted"/>
<dbReference type="GO" id="GO:0034058">
    <property type="term" value="P:endosomal vesicle fusion"/>
    <property type="evidence" value="ECO:0007669"/>
    <property type="project" value="TreeGrafter"/>
</dbReference>
<protein>
    <submittedName>
        <fullName evidence="4">BgTH12-01752</fullName>
    </submittedName>
</protein>
<evidence type="ECO:0000313" key="4">
    <source>
        <dbReference type="EMBL" id="CAD6501500.1"/>
    </source>
</evidence>
<reference evidence="4" key="1">
    <citation type="submission" date="2020-10" db="EMBL/GenBank/DDBJ databases">
        <authorList>
            <person name="Muller C M."/>
        </authorList>
    </citation>
    <scope>NUCLEOTIDE SEQUENCE</scope>
    <source>
        <strain evidence="4">THUN-12</strain>
    </source>
</reference>
<evidence type="ECO:0000259" key="2">
    <source>
        <dbReference type="Pfam" id="PF12816"/>
    </source>
</evidence>
<dbReference type="Pfam" id="PF25066">
    <property type="entry name" value="TPR_VPS8_2"/>
    <property type="match status" value="1"/>
</dbReference>
<evidence type="ECO:0000256" key="1">
    <source>
        <dbReference type="SAM" id="MobiDB-lite"/>
    </source>
</evidence>
<feature type="compositionally biased region" description="Polar residues" evidence="1">
    <location>
        <begin position="86"/>
        <end position="96"/>
    </location>
</feature>
<evidence type="ECO:0000313" key="5">
    <source>
        <dbReference type="Proteomes" id="UP000683417"/>
    </source>
</evidence>
<dbReference type="EMBL" id="CAJHIT010000005">
    <property type="protein sequence ID" value="CAD6501500.1"/>
    <property type="molecule type" value="Genomic_DNA"/>
</dbReference>
<feature type="compositionally biased region" description="Low complexity" evidence="1">
    <location>
        <begin position="100"/>
        <end position="115"/>
    </location>
</feature>
<name>A0A9W4GF47_BLUGR</name>
<dbReference type="PANTHER" id="PTHR12616:SF8">
    <property type="entry name" value="VACUOLAR PROTEIN SORTING-ASSOCIATED PROTEIN 8 HOMOLOG"/>
    <property type="match status" value="1"/>
</dbReference>
<dbReference type="InterPro" id="IPR025941">
    <property type="entry name" value="Vps8_central_dom"/>
</dbReference>
<organism evidence="4 5">
    <name type="scientific">Blumeria graminis f. sp. triticale</name>
    <dbReference type="NCBI Taxonomy" id="1689686"/>
    <lineage>
        <taxon>Eukaryota</taxon>
        <taxon>Fungi</taxon>
        <taxon>Dikarya</taxon>
        <taxon>Ascomycota</taxon>
        <taxon>Pezizomycotina</taxon>
        <taxon>Leotiomycetes</taxon>
        <taxon>Erysiphales</taxon>
        <taxon>Erysiphaceae</taxon>
        <taxon>Blumeria</taxon>
    </lineage>
</organism>
<dbReference type="Pfam" id="PF12816">
    <property type="entry name" value="TPR_Vps8"/>
    <property type="match status" value="1"/>
</dbReference>
<feature type="domain" description="VPS8-like TPR-like repeats" evidence="3">
    <location>
        <begin position="1255"/>
        <end position="1428"/>
    </location>
</feature>
<feature type="region of interest" description="Disordered" evidence="1">
    <location>
        <begin position="154"/>
        <end position="176"/>
    </location>
</feature>
<dbReference type="GO" id="GO:0005770">
    <property type="term" value="C:late endosome"/>
    <property type="evidence" value="ECO:0007669"/>
    <property type="project" value="TreeGrafter"/>
</dbReference>
<dbReference type="PANTHER" id="PTHR12616">
    <property type="entry name" value="VACUOLAR PROTEIN SORTING VPS41"/>
    <property type="match status" value="1"/>
</dbReference>
<feature type="domain" description="Vacuolar protein sorting-associated protein 8 central" evidence="2">
    <location>
        <begin position="712"/>
        <end position="915"/>
    </location>
</feature>
<gene>
    <name evidence="4" type="ORF">BGTH12_LOCUS2858</name>
</gene>
<dbReference type="GO" id="GO:0030897">
    <property type="term" value="C:HOPS complex"/>
    <property type="evidence" value="ECO:0007669"/>
    <property type="project" value="TreeGrafter"/>
</dbReference>
<feature type="compositionally biased region" description="Low complexity" evidence="1">
    <location>
        <begin position="154"/>
        <end position="170"/>
    </location>
</feature>
<dbReference type="GO" id="GO:0006623">
    <property type="term" value="P:protein targeting to vacuole"/>
    <property type="evidence" value="ECO:0007669"/>
    <property type="project" value="InterPro"/>
</dbReference>
<comment type="caution">
    <text evidence="4">The sequence shown here is derived from an EMBL/GenBank/DDBJ whole genome shotgun (WGS) entry which is preliminary data.</text>
</comment>
<evidence type="ECO:0000259" key="3">
    <source>
        <dbReference type="Pfam" id="PF25066"/>
    </source>
</evidence>
<dbReference type="InterPro" id="IPR059070">
    <property type="entry name" value="TPR_VPS8_2"/>
</dbReference>
<feature type="region of interest" description="Disordered" evidence="1">
    <location>
        <begin position="1"/>
        <end position="29"/>
    </location>
</feature>
<sequence length="1576" mass="176690">MSSSSVNRNASEEEDRVVGNGKNQTLRTLDDRNKPFVAIGCSQAIAKKDDITPERLRPIEDDKSRCKLNNNPETALDDKILFNVTPRKSTSPTGSFLSIPDDSPSVQGSVVSSPGRASLRPSINSRRNFESPTPSFRPFDRRFQSRLLSSTFSASKTSTSHSPKHSQSPSVGSHIHLDFQDSSPPWDVIRWTRLKKINGQAFSEVGKRNLGVPTCISVSTSVVLGTSKGIILTFDYHQNLKSIIGPGTKAVECGPITSLAISADHLVIAGGHANGSIFTWEMDRTARPFLHIPGLESTELAKSNASGHLSNVAIHHLGFLGTRHTALVSADERGMAFSHLATRGLGSVTRAIKTTRILGRYPGLSKVSGRPHRPSTIFALAPLPLGNVEQETDTLGLTAILTPHLLVIVSTTPVAQTQHKIVKPKEIDTGRPLSGCLAWFPAVKLKSPDLESGQHFSKVKLVYCWSNILMVLDIDEVDALDKPVSLTFRSRSRWESEEAIVAVQWLSRSVLTVLTITQRLIILEDGNMRVVEALDLAPKYIYHQDFFSKQINGLVEPSDDDNSLMSISTADAFYMSFKAYKSRMFLLGFNDVSIGTLSNWADRLIAIMEEGKYVEAIRLATSYYAGNADKLIIGLPENSELRHSIVGDKLIEIMMVSLKRTFRHQNAQQELNLNYLKDLADACLEACLNVQDNEFLYDEMFEWFQNYGQSGIFCDSLEPRILEKRITILPPAVVKGMITHFVKQKRESQLEEILCHIDPSTLDIDQVTTLCKEHNLYDAFIFVWNRALFDYITPLTELLALLIPPEKNIKGIGTGCDAEDMFSGSNPSKIFPYLSFTLTGRVYPTGQTLSILDSRKAQAELYWFLFSSRTITWPQTTGQPVLTQTSLASEPSFPYLRTILKFDTPSFLSVLNEAFEDPFLNDTPDKAQCDVAGLDLSKEQTLGLLINRQYIITILQEVLNQPDFPADDTIYLDMFIARNLPKFPQYLLLSSSVLNNVLQRLCNYPGHDISDDAQLSVEYLLSAYRPSNLQSLLPLFRKVGFFRVLKGIYRSERLSRNLLETYFEDPNDRYSVFECISDCLRPHSGLVKRHVKEIYEILQSHAVELVNLDAVKTAQTIDLHAPVLHEDFLGALPDKSELQYIYLRTLFETNKKEDETTKLLNSKFMELYLQLMCRFEPSLVATFVEKVQITDLRLEQVLPYMEKSGVVDAAIMLMTRDGQFNEAMNRLVEHLTKIENLIIGLVTALAGEFLSTNVNAIKVLLNSLIKYTDVGIWLCQNYSQRSDSSGLVFASRKATLSQNLLPEEVLWLDIIDAIVQITRNLTSSFEKAELRGISEHGPILTRMRTPAQRVFTALLTLTSSPNNSSTGISFMKILQAFLARASLTSPNLSDLRAVLASVFSAYAYEESILRLANRFLEKDLFLSVQVANLARQRGWRPRGPNCEGCGRRLWGPKAPGDIYSKWEKREMQNIKRRKERSTELAGGHIERGKGRARLQMTSGSTVDENPCLKIANNVGMEDDEIESLKTKRLVGQKELDLGPLIVLACRHTYHQSCLEHMQGEEVAVLDSREFRCPIDG</sequence>
<accession>A0A9W4GF47</accession>